<feature type="transmembrane region" description="Helical" evidence="12">
    <location>
        <begin position="143"/>
        <end position="162"/>
    </location>
</feature>
<evidence type="ECO:0000313" key="15">
    <source>
        <dbReference type="EMBL" id="GGX50684.1"/>
    </source>
</evidence>
<feature type="transmembrane region" description="Helical" evidence="12">
    <location>
        <begin position="52"/>
        <end position="72"/>
    </location>
</feature>
<dbReference type="InterPro" id="IPR053951">
    <property type="entry name" value="K_trans_N"/>
</dbReference>
<keyword evidence="10 12" id="KW-0406">Ion transport</keyword>
<feature type="transmembrane region" description="Helical" evidence="12">
    <location>
        <begin position="424"/>
        <end position="445"/>
    </location>
</feature>
<feature type="transmembrane region" description="Helical" evidence="12">
    <location>
        <begin position="369"/>
        <end position="391"/>
    </location>
</feature>
<feature type="transmembrane region" description="Helical" evidence="12">
    <location>
        <begin position="342"/>
        <end position="363"/>
    </location>
</feature>
<dbReference type="Pfam" id="PF22776">
    <property type="entry name" value="K_trans_C"/>
    <property type="match status" value="1"/>
</dbReference>
<feature type="transmembrane region" description="Helical" evidence="12">
    <location>
        <begin position="398"/>
        <end position="418"/>
    </location>
</feature>
<keyword evidence="4 12" id="KW-1003">Cell membrane</keyword>
<evidence type="ECO:0000313" key="16">
    <source>
        <dbReference type="Proteomes" id="UP000653343"/>
    </source>
</evidence>
<dbReference type="PANTHER" id="PTHR30540">
    <property type="entry name" value="OSMOTIC STRESS POTASSIUM TRANSPORTER"/>
    <property type="match status" value="1"/>
</dbReference>
<keyword evidence="9 12" id="KW-1133">Transmembrane helix</keyword>
<keyword evidence="6 12" id="KW-0812">Transmembrane</keyword>
<evidence type="ECO:0000256" key="11">
    <source>
        <dbReference type="ARBA" id="ARBA00023136"/>
    </source>
</evidence>
<keyword evidence="3 12" id="KW-0813">Transport</keyword>
<evidence type="ECO:0000256" key="2">
    <source>
        <dbReference type="ARBA" id="ARBA00007019"/>
    </source>
</evidence>
<comment type="similarity">
    <text evidence="2 12">Belongs to the HAK/KUP transporter (TC 2.A.72) family.</text>
</comment>
<dbReference type="PANTHER" id="PTHR30540:SF79">
    <property type="entry name" value="LOW AFFINITY POTASSIUM TRANSPORT SYSTEM PROTEIN KUP"/>
    <property type="match status" value="1"/>
</dbReference>
<comment type="caution">
    <text evidence="15">The sequence shown here is derived from an EMBL/GenBank/DDBJ whole genome shotgun (WGS) entry which is preliminary data.</text>
</comment>
<feature type="domain" description="K+ potassium transporter C-terminal" evidence="14">
    <location>
        <begin position="479"/>
        <end position="627"/>
    </location>
</feature>
<dbReference type="InterPro" id="IPR003855">
    <property type="entry name" value="K+_transporter"/>
</dbReference>
<evidence type="ECO:0000256" key="9">
    <source>
        <dbReference type="ARBA" id="ARBA00022989"/>
    </source>
</evidence>
<proteinExistence type="inferred from homology"/>
<evidence type="ECO:0000256" key="8">
    <source>
        <dbReference type="ARBA" id="ARBA00022958"/>
    </source>
</evidence>
<gene>
    <name evidence="12 15" type="primary">kup</name>
    <name evidence="15" type="ORF">GCM10010946_31790</name>
</gene>
<feature type="transmembrane region" description="Helical" evidence="12">
    <location>
        <begin position="291"/>
        <end position="310"/>
    </location>
</feature>
<dbReference type="InterPro" id="IPR053952">
    <property type="entry name" value="K_trans_C"/>
</dbReference>
<feature type="transmembrane region" description="Helical" evidence="12">
    <location>
        <begin position="250"/>
        <end position="271"/>
    </location>
</feature>
<protein>
    <recommendedName>
        <fullName evidence="12">Probable potassium transport system protein Kup</fullName>
    </recommendedName>
</protein>
<evidence type="ECO:0000256" key="7">
    <source>
        <dbReference type="ARBA" id="ARBA00022847"/>
    </source>
</evidence>
<evidence type="ECO:0000256" key="12">
    <source>
        <dbReference type="HAMAP-Rule" id="MF_01522"/>
    </source>
</evidence>
<keyword evidence="5 12" id="KW-0633">Potassium transport</keyword>
<keyword evidence="8 12" id="KW-0630">Potassium</keyword>
<feature type="transmembrane region" description="Helical" evidence="12">
    <location>
        <begin position="174"/>
        <end position="194"/>
    </location>
</feature>
<evidence type="ECO:0000256" key="1">
    <source>
        <dbReference type="ARBA" id="ARBA00004141"/>
    </source>
</evidence>
<comment type="catalytic activity">
    <reaction evidence="12">
        <text>K(+)(in) + H(+)(in) = K(+)(out) + H(+)(out)</text>
        <dbReference type="Rhea" id="RHEA:28490"/>
        <dbReference type="ChEBI" id="CHEBI:15378"/>
        <dbReference type="ChEBI" id="CHEBI:29103"/>
    </reaction>
</comment>
<keyword evidence="7 12" id="KW-0769">Symport</keyword>
<evidence type="ECO:0000256" key="10">
    <source>
        <dbReference type="ARBA" id="ARBA00023065"/>
    </source>
</evidence>
<dbReference type="EMBL" id="BMYU01000009">
    <property type="protein sequence ID" value="GGX50684.1"/>
    <property type="molecule type" value="Genomic_DNA"/>
</dbReference>
<dbReference type="HAMAP" id="MF_01522">
    <property type="entry name" value="Kup"/>
    <property type="match status" value="1"/>
</dbReference>
<accession>A0ABQ2Y184</accession>
<name>A0ABQ2Y184_9BURK</name>
<dbReference type="Pfam" id="PF02705">
    <property type="entry name" value="K_trans"/>
    <property type="match status" value="1"/>
</dbReference>
<dbReference type="Proteomes" id="UP000653343">
    <property type="component" value="Unassembled WGS sequence"/>
</dbReference>
<reference evidence="16" key="1">
    <citation type="journal article" date="2019" name="Int. J. Syst. Evol. Microbiol.">
        <title>The Global Catalogue of Microorganisms (GCM) 10K type strain sequencing project: providing services to taxonomists for standard genome sequencing and annotation.</title>
        <authorList>
            <consortium name="The Broad Institute Genomics Platform"/>
            <consortium name="The Broad Institute Genome Sequencing Center for Infectious Disease"/>
            <person name="Wu L."/>
            <person name="Ma J."/>
        </authorList>
    </citation>
    <scope>NUCLEOTIDE SEQUENCE [LARGE SCALE GENOMIC DNA]</scope>
    <source>
        <strain evidence="16">KCTC 23917</strain>
    </source>
</reference>
<organism evidence="15 16">
    <name type="scientific">Undibacterium squillarum</name>
    <dbReference type="NCBI Taxonomy" id="1131567"/>
    <lineage>
        <taxon>Bacteria</taxon>
        <taxon>Pseudomonadati</taxon>
        <taxon>Pseudomonadota</taxon>
        <taxon>Betaproteobacteria</taxon>
        <taxon>Burkholderiales</taxon>
        <taxon>Oxalobacteraceae</taxon>
        <taxon>Undibacterium</taxon>
    </lineage>
</organism>
<evidence type="ECO:0000256" key="6">
    <source>
        <dbReference type="ARBA" id="ARBA00022692"/>
    </source>
</evidence>
<evidence type="ECO:0000256" key="5">
    <source>
        <dbReference type="ARBA" id="ARBA00022538"/>
    </source>
</evidence>
<dbReference type="InterPro" id="IPR023051">
    <property type="entry name" value="Kup"/>
</dbReference>
<feature type="transmembrane region" description="Helical" evidence="12">
    <location>
        <begin position="12"/>
        <end position="32"/>
    </location>
</feature>
<feature type="domain" description="K+ potassium transporter integral membrane" evidence="13">
    <location>
        <begin position="15"/>
        <end position="468"/>
    </location>
</feature>
<evidence type="ECO:0000259" key="14">
    <source>
        <dbReference type="Pfam" id="PF22776"/>
    </source>
</evidence>
<comment type="function">
    <text evidence="12">Transport of potassium into the cell. Likely operates as a K(+):H(+) symporter.</text>
</comment>
<sequence length="627" mass="68512">MQLGTEHGKSSLKALTLAAIGIVYGDIGTSPLYTMKEIFSAEHGLAVNPDNIFGVVSLILWGLIIIVALKYVTLILRAHNRGEGGIMALTALALESVGKKSAWHFPLLVLGLFGAALFFGDGVITPAISVLSAIEGLEVATPAFQPFVVPITLTVLVALYAVQSKGTAGIGKWFGPIMLIWFFSLAAMGVYNIIKNPVILEALNPFRALEFLNRHRFAAFLALGAVVLALTGAEALYADMGHFGAKPIRFAWFMIVFPALALNYLGQGALLLANPAAAENPFYSQLGAWSIYPLVILSATATVIASQATISGTFSMTKQAISLGILPRMEIIHTSAKEIGQIYIPAINWMQLAAVVAAVIGFASSSKLAAAYGIAVTGTMLVTSLLTFFVIRYGWKYNLLLCLASTSFFLFIDISLFSANALKFFHGGWFPILLGVIMFTIMITWKRGRELVFENLKKHAIPLEDFLESLFVSPPVRVPGTAVFLRGEADGVPHALLHNLSHNKIVHERIVFLTLRNKEIPWVPFNERIQVTDLGHNCFQVDVNYGFKNEPDIPNALELCAQHGLSFEPMETSYFIARQTIVSRPGSGMVGWREWLFVTMSRNARDAADFYRIPSNRVIEVGSQVEI</sequence>
<keyword evidence="11 12" id="KW-0472">Membrane</keyword>
<evidence type="ECO:0000256" key="3">
    <source>
        <dbReference type="ARBA" id="ARBA00022448"/>
    </source>
</evidence>
<evidence type="ECO:0000259" key="13">
    <source>
        <dbReference type="Pfam" id="PF02705"/>
    </source>
</evidence>
<keyword evidence="16" id="KW-1185">Reference proteome</keyword>
<evidence type="ECO:0000256" key="4">
    <source>
        <dbReference type="ARBA" id="ARBA00022475"/>
    </source>
</evidence>
<feature type="transmembrane region" description="Helical" evidence="12">
    <location>
        <begin position="217"/>
        <end position="238"/>
    </location>
</feature>
<comment type="subcellular location">
    <subcellularLocation>
        <location evidence="12">Cell membrane</location>
        <topology evidence="12">Multi-pass membrane protein</topology>
    </subcellularLocation>
    <subcellularLocation>
        <location evidence="1">Membrane</location>
        <topology evidence="1">Multi-pass membrane protein</topology>
    </subcellularLocation>
</comment>
<feature type="transmembrane region" description="Helical" evidence="12">
    <location>
        <begin position="107"/>
        <end position="131"/>
    </location>
</feature>